<comment type="caution">
    <text evidence="2">The sequence shown here is derived from an EMBL/GenBank/DDBJ whole genome shotgun (WGS) entry which is preliminary data.</text>
</comment>
<keyword evidence="1" id="KW-1133">Transmembrane helix</keyword>
<proteinExistence type="predicted"/>
<dbReference type="EMBL" id="WSEL01000009">
    <property type="protein sequence ID" value="MVQ31158.1"/>
    <property type="molecule type" value="Genomic_DNA"/>
</dbReference>
<gene>
    <name evidence="2" type="ORF">GON04_16995</name>
</gene>
<dbReference type="AlphaFoldDB" id="A0A6N8IWK0"/>
<name>A0A6N8IWK0_9BURK</name>
<keyword evidence="3" id="KW-1185">Reference proteome</keyword>
<keyword evidence="1" id="KW-0472">Membrane</keyword>
<keyword evidence="1" id="KW-0812">Transmembrane</keyword>
<evidence type="ECO:0000256" key="1">
    <source>
        <dbReference type="SAM" id="Phobius"/>
    </source>
</evidence>
<dbReference type="RefSeq" id="WP_157399243.1">
    <property type="nucleotide sequence ID" value="NZ_WSEL01000009.1"/>
</dbReference>
<evidence type="ECO:0000313" key="2">
    <source>
        <dbReference type="EMBL" id="MVQ31158.1"/>
    </source>
</evidence>
<organism evidence="2 3">
    <name type="scientific">Ramlibacter pinisoli</name>
    <dbReference type="NCBI Taxonomy" id="2682844"/>
    <lineage>
        <taxon>Bacteria</taxon>
        <taxon>Pseudomonadati</taxon>
        <taxon>Pseudomonadota</taxon>
        <taxon>Betaproteobacteria</taxon>
        <taxon>Burkholderiales</taxon>
        <taxon>Comamonadaceae</taxon>
        <taxon>Ramlibacter</taxon>
    </lineage>
</organism>
<dbReference type="InterPro" id="IPR022064">
    <property type="entry name" value="DUF3619"/>
</dbReference>
<dbReference type="Proteomes" id="UP000469385">
    <property type="component" value="Unassembled WGS sequence"/>
</dbReference>
<protein>
    <submittedName>
        <fullName evidence="2">DUF3619 family protein</fullName>
    </submittedName>
</protein>
<accession>A0A6N8IWK0</accession>
<evidence type="ECO:0000313" key="3">
    <source>
        <dbReference type="Proteomes" id="UP000469385"/>
    </source>
</evidence>
<reference evidence="2 3" key="1">
    <citation type="submission" date="2019-12" db="EMBL/GenBank/DDBJ databases">
        <authorList>
            <person name="Huq M.A."/>
        </authorList>
    </citation>
    <scope>NUCLEOTIDE SEQUENCE [LARGE SCALE GENOMIC DNA]</scope>
    <source>
        <strain evidence="2 3">MAH-25</strain>
    </source>
</reference>
<sequence>MTNTAPTLALTRQDQFGRRVAARLDEGASQLPHDLGERLRAARMQAVARRKVSSLQPVRTGVVAVSAGGQATLGGGDDNLSLWQRIASALPLIVLLAGLVTIHVVQNERRARELADVDAALLIDDLPPSAYADPGFVQFLKAGD</sequence>
<feature type="transmembrane region" description="Helical" evidence="1">
    <location>
        <begin position="86"/>
        <end position="105"/>
    </location>
</feature>
<dbReference type="Pfam" id="PF12279">
    <property type="entry name" value="DUF3619"/>
    <property type="match status" value="1"/>
</dbReference>